<evidence type="ECO:0000313" key="2">
    <source>
        <dbReference type="Proteomes" id="UP000789342"/>
    </source>
</evidence>
<reference evidence="1" key="1">
    <citation type="submission" date="2021-06" db="EMBL/GenBank/DDBJ databases">
        <authorList>
            <person name="Kallberg Y."/>
            <person name="Tangrot J."/>
            <person name="Rosling A."/>
        </authorList>
    </citation>
    <scope>NUCLEOTIDE SEQUENCE</scope>
    <source>
        <strain evidence="1">CL551</strain>
    </source>
</reference>
<sequence length="76" mass="9285">KFLVDNGYRDTVVHGWMRVIEFSMKLFSNALVNKDRWNLCKGKSVIIEGKFGHRRRHEYRVQKLIFESRMRYYSRS</sequence>
<dbReference type="EMBL" id="CAJVPV010009767">
    <property type="protein sequence ID" value="CAG8645042.1"/>
    <property type="molecule type" value="Genomic_DNA"/>
</dbReference>
<dbReference type="Proteomes" id="UP000789342">
    <property type="component" value="Unassembled WGS sequence"/>
</dbReference>
<organism evidence="1 2">
    <name type="scientific">Acaulospora morrowiae</name>
    <dbReference type="NCBI Taxonomy" id="94023"/>
    <lineage>
        <taxon>Eukaryota</taxon>
        <taxon>Fungi</taxon>
        <taxon>Fungi incertae sedis</taxon>
        <taxon>Mucoromycota</taxon>
        <taxon>Glomeromycotina</taxon>
        <taxon>Glomeromycetes</taxon>
        <taxon>Diversisporales</taxon>
        <taxon>Acaulosporaceae</taxon>
        <taxon>Acaulospora</taxon>
    </lineage>
</organism>
<comment type="caution">
    <text evidence="1">The sequence shown here is derived from an EMBL/GenBank/DDBJ whole genome shotgun (WGS) entry which is preliminary data.</text>
</comment>
<accession>A0A9N9GYW9</accession>
<feature type="non-terminal residue" evidence="1">
    <location>
        <position position="1"/>
    </location>
</feature>
<proteinExistence type="predicted"/>
<evidence type="ECO:0000313" key="1">
    <source>
        <dbReference type="EMBL" id="CAG8645042.1"/>
    </source>
</evidence>
<name>A0A9N9GYW9_9GLOM</name>
<gene>
    <name evidence="1" type="ORF">AMORRO_LOCUS9693</name>
</gene>
<dbReference type="AlphaFoldDB" id="A0A9N9GYW9"/>
<protein>
    <submittedName>
        <fullName evidence="1">1930_t:CDS:1</fullName>
    </submittedName>
</protein>
<keyword evidence="2" id="KW-1185">Reference proteome</keyword>